<evidence type="ECO:0000256" key="16">
    <source>
        <dbReference type="PIRSR" id="PIRSR038455-2"/>
    </source>
</evidence>
<evidence type="ECO:0000313" key="21">
    <source>
        <dbReference type="Proteomes" id="UP000028680"/>
    </source>
</evidence>
<evidence type="ECO:0000256" key="2">
    <source>
        <dbReference type="ARBA" id="ARBA00011530"/>
    </source>
</evidence>
<comment type="catalytic activity">
    <reaction evidence="12 14">
        <text>L-cysteinyl-[SoxY protein] + thiosulfate + 2 Fe(III)-[cytochrome c] = S-sulfosulfanyl-L-cysteinyl-[SoxY protein] + 2 Fe(II)-[cytochrome c] + 2 H(+)</text>
        <dbReference type="Rhea" id="RHEA:56720"/>
        <dbReference type="Rhea" id="RHEA-COMP:10350"/>
        <dbReference type="Rhea" id="RHEA-COMP:14328"/>
        <dbReference type="Rhea" id="RHEA-COMP:14399"/>
        <dbReference type="Rhea" id="RHEA-COMP:14691"/>
        <dbReference type="ChEBI" id="CHEBI:15378"/>
        <dbReference type="ChEBI" id="CHEBI:29033"/>
        <dbReference type="ChEBI" id="CHEBI:29034"/>
        <dbReference type="ChEBI" id="CHEBI:29950"/>
        <dbReference type="ChEBI" id="CHEBI:33542"/>
        <dbReference type="ChEBI" id="CHEBI:139321"/>
        <dbReference type="EC" id="2.8.5.2"/>
    </reaction>
</comment>
<dbReference type="GO" id="GO:0016740">
    <property type="term" value="F:transferase activity"/>
    <property type="evidence" value="ECO:0007669"/>
    <property type="project" value="UniProtKB-KW"/>
</dbReference>
<evidence type="ECO:0000256" key="18">
    <source>
        <dbReference type="SAM" id="SignalP"/>
    </source>
</evidence>
<dbReference type="EC" id="2.8.5.2" evidence="14"/>
<feature type="binding site" evidence="16">
    <location>
        <position position="235"/>
    </location>
    <ligand>
        <name>substrate</name>
    </ligand>
</feature>
<dbReference type="KEGG" id="ptp:RCA23_c17380"/>
<feature type="binding site" description="covalent" evidence="16">
    <location>
        <position position="99"/>
    </location>
    <ligand>
        <name>heme c</name>
        <dbReference type="ChEBI" id="CHEBI:61717"/>
        <label>1</label>
    </ligand>
</feature>
<evidence type="ECO:0000256" key="1">
    <source>
        <dbReference type="ARBA" id="ARBA00004418"/>
    </source>
</evidence>
<proteinExistence type="inferred from homology"/>
<dbReference type="InterPro" id="IPR036909">
    <property type="entry name" value="Cyt_c-like_dom_sf"/>
</dbReference>
<evidence type="ECO:0000256" key="10">
    <source>
        <dbReference type="ARBA" id="ARBA00023004"/>
    </source>
</evidence>
<comment type="similarity">
    <text evidence="11 14">Belongs to the SoxA family.</text>
</comment>
<protein>
    <recommendedName>
        <fullName evidence="14">SoxAX cytochrome complex subunit A</fullName>
        <ecNumber evidence="14">2.8.5.2</ecNumber>
    </recommendedName>
    <alternativeName>
        <fullName evidence="14">Protein SoxA</fullName>
    </alternativeName>
    <alternativeName>
        <fullName evidence="14">Sulfur oxidizing protein A</fullName>
    </alternativeName>
    <alternativeName>
        <fullName evidence="14">Thiosulfate-oxidizing multienzyme system protein SoxA</fullName>
    </alternativeName>
</protein>
<dbReference type="GO" id="GO:0019417">
    <property type="term" value="P:sulfur oxidation"/>
    <property type="evidence" value="ECO:0007669"/>
    <property type="project" value="InterPro"/>
</dbReference>
<dbReference type="EMBL" id="CP003984">
    <property type="protein sequence ID" value="AII87272.1"/>
    <property type="molecule type" value="Genomic_DNA"/>
</dbReference>
<feature type="binding site" description="covalent" evidence="16">
    <location>
        <position position="96"/>
    </location>
    <ligand>
        <name>heme c</name>
        <dbReference type="ChEBI" id="CHEBI:61717"/>
        <label>1</label>
    </ligand>
</feature>
<feature type="domain" description="Cytochrome c" evidence="19">
    <location>
        <begin position="80"/>
        <end position="164"/>
    </location>
</feature>
<keyword evidence="10 14" id="KW-0408">Iron</keyword>
<keyword evidence="3 14" id="KW-0813">Transport</keyword>
<feature type="binding site" description="axial binding residue" evidence="17">
    <location>
        <position position="239"/>
    </location>
    <ligand>
        <name>heme c</name>
        <dbReference type="ChEBI" id="CHEBI:61717"/>
        <label>2</label>
    </ligand>
    <ligandPart>
        <name>Fe</name>
        <dbReference type="ChEBI" id="CHEBI:18248"/>
    </ligandPart>
</feature>
<feature type="binding site" description="covalent" evidence="16">
    <location>
        <position position="194"/>
    </location>
    <ligand>
        <name>heme c</name>
        <dbReference type="ChEBI" id="CHEBI:61717"/>
        <label>2</label>
    </ligand>
</feature>
<feature type="binding site" description="axial binding residue" evidence="17">
    <location>
        <position position="100"/>
    </location>
    <ligand>
        <name>heme c</name>
        <dbReference type="ChEBI" id="CHEBI:61717"/>
        <label>1</label>
    </ligand>
    <ligandPart>
        <name>Fe</name>
        <dbReference type="ChEBI" id="CHEBI:18248"/>
    </ligandPart>
</feature>
<dbReference type="GO" id="GO:0020037">
    <property type="term" value="F:heme binding"/>
    <property type="evidence" value="ECO:0007669"/>
    <property type="project" value="InterPro"/>
</dbReference>
<evidence type="ECO:0000256" key="3">
    <source>
        <dbReference type="ARBA" id="ARBA00022448"/>
    </source>
</evidence>
<dbReference type="InterPro" id="IPR009056">
    <property type="entry name" value="Cyt_c-like_dom"/>
</dbReference>
<dbReference type="GO" id="GO:0042597">
    <property type="term" value="C:periplasmic space"/>
    <property type="evidence" value="ECO:0007669"/>
    <property type="project" value="UniProtKB-SubCell"/>
</dbReference>
<evidence type="ECO:0000256" key="15">
    <source>
        <dbReference type="PIRSR" id="PIRSR038455-1"/>
    </source>
</evidence>
<evidence type="ECO:0000256" key="13">
    <source>
        <dbReference type="ARBA" id="ARBA00048423"/>
    </source>
</evidence>
<evidence type="ECO:0000256" key="7">
    <source>
        <dbReference type="ARBA" id="ARBA00022729"/>
    </source>
</evidence>
<evidence type="ECO:0000256" key="11">
    <source>
        <dbReference type="ARBA" id="ARBA00025746"/>
    </source>
</evidence>
<evidence type="ECO:0000313" key="20">
    <source>
        <dbReference type="EMBL" id="AII87272.1"/>
    </source>
</evidence>
<accession>A0AAN0RJH5</accession>
<name>A0AAN0RJH5_9RHOB</name>
<feature type="binding site" description="covalent" evidence="16">
    <location>
        <position position="197"/>
    </location>
    <ligand>
        <name>heme c</name>
        <dbReference type="ChEBI" id="CHEBI:61717"/>
        <label>2</label>
    </ligand>
</feature>
<keyword evidence="21" id="KW-1185">Reference proteome</keyword>
<comment type="subunit">
    <text evidence="2 14">Heterodimer of SoxA and SoxX.</text>
</comment>
<dbReference type="InterPro" id="IPR025710">
    <property type="entry name" value="SoxA"/>
</dbReference>
<keyword evidence="7 18" id="KW-0732">Signal</keyword>
<dbReference type="GO" id="GO:0046872">
    <property type="term" value="F:metal ion binding"/>
    <property type="evidence" value="ECO:0007669"/>
    <property type="project" value="UniProtKB-KW"/>
</dbReference>
<feature type="chain" id="PRO_5042809990" description="SoxAX cytochrome complex subunit A" evidence="18">
    <location>
        <begin position="23"/>
        <end position="278"/>
    </location>
</feature>
<keyword evidence="8 14" id="KW-0574">Periplasm</keyword>
<evidence type="ECO:0000256" key="5">
    <source>
        <dbReference type="ARBA" id="ARBA00022679"/>
    </source>
</evidence>
<gene>
    <name evidence="20" type="primary">soxA2</name>
    <name evidence="20" type="ORF">RCA23_c17380</name>
</gene>
<organism evidence="20 21">
    <name type="scientific">Planktomarina temperata RCA23</name>
    <dbReference type="NCBI Taxonomy" id="666509"/>
    <lineage>
        <taxon>Bacteria</taxon>
        <taxon>Pseudomonadati</taxon>
        <taxon>Pseudomonadota</taxon>
        <taxon>Alphaproteobacteria</taxon>
        <taxon>Rhodobacterales</taxon>
        <taxon>Paracoccaceae</taxon>
        <taxon>Planktomarina</taxon>
    </lineage>
</organism>
<feature type="signal peptide" evidence="18">
    <location>
        <begin position="1"/>
        <end position="22"/>
    </location>
</feature>
<evidence type="ECO:0000256" key="9">
    <source>
        <dbReference type="ARBA" id="ARBA00022982"/>
    </source>
</evidence>
<dbReference type="Proteomes" id="UP000028680">
    <property type="component" value="Chromosome"/>
</dbReference>
<reference evidence="20 21" key="1">
    <citation type="journal article" date="2014" name="ISME J.">
        <title>Adaptation of an abundant Roseobacter RCA organism to pelagic systems revealed by genomic and transcriptomic analyses.</title>
        <authorList>
            <person name="Voget S."/>
            <person name="Wemheuer B."/>
            <person name="Brinkhoff T."/>
            <person name="Vollmers J."/>
            <person name="Dietrich S."/>
            <person name="Giebel H.A."/>
            <person name="Beardsley C."/>
            <person name="Sardemann C."/>
            <person name="Bakenhus I."/>
            <person name="Billerbeck S."/>
            <person name="Daniel R."/>
            <person name="Simon M."/>
        </authorList>
    </citation>
    <scope>NUCLEOTIDE SEQUENCE [LARGE SCALE GENOMIC DNA]</scope>
    <source>
        <strain evidence="20 21">RCA23</strain>
    </source>
</reference>
<dbReference type="RefSeq" id="WP_044050011.1">
    <property type="nucleotide sequence ID" value="NZ_CP003984.1"/>
</dbReference>
<comment type="cofactor">
    <cofactor evidence="16">
        <name>heme</name>
        <dbReference type="ChEBI" id="CHEBI:30413"/>
    </cofactor>
    <text evidence="16">Binds 2 heme groups per subunit.</text>
</comment>
<keyword evidence="9 14" id="KW-0249">Electron transport</keyword>
<feature type="binding site" description="axial binding residue" evidence="17">
    <location>
        <position position="198"/>
    </location>
    <ligand>
        <name>heme c</name>
        <dbReference type="ChEBI" id="CHEBI:61717"/>
        <label>2</label>
    </ligand>
    <ligandPart>
        <name>Fe</name>
        <dbReference type="ChEBI" id="CHEBI:18248"/>
    </ligandPart>
</feature>
<evidence type="ECO:0000259" key="19">
    <source>
        <dbReference type="Pfam" id="PF21342"/>
    </source>
</evidence>
<comment type="subcellular location">
    <subcellularLocation>
        <location evidence="1 14">Periplasm</location>
    </subcellularLocation>
</comment>
<dbReference type="GO" id="GO:0016669">
    <property type="term" value="F:oxidoreductase activity, acting on a sulfur group of donors, cytochrome as acceptor"/>
    <property type="evidence" value="ECO:0007669"/>
    <property type="project" value="InterPro"/>
</dbReference>
<evidence type="ECO:0000256" key="17">
    <source>
        <dbReference type="PIRSR" id="PIRSR038455-3"/>
    </source>
</evidence>
<dbReference type="AlphaFoldDB" id="A0AAN0RJH5"/>
<dbReference type="GO" id="GO:0009055">
    <property type="term" value="F:electron transfer activity"/>
    <property type="evidence" value="ECO:0007669"/>
    <property type="project" value="InterPro"/>
</dbReference>
<feature type="active site" description="Cysteine persulfide intermediate" evidence="15">
    <location>
        <position position="239"/>
    </location>
</feature>
<evidence type="ECO:0000256" key="4">
    <source>
        <dbReference type="ARBA" id="ARBA00022617"/>
    </source>
</evidence>
<dbReference type="SUPFAM" id="SSF46626">
    <property type="entry name" value="Cytochrome c"/>
    <property type="match status" value="2"/>
</dbReference>
<dbReference type="GO" id="GO:0070069">
    <property type="term" value="C:cytochrome complex"/>
    <property type="evidence" value="ECO:0007669"/>
    <property type="project" value="InterPro"/>
</dbReference>
<sequence length="278" mass="30249">MEFKTLLTSAAIVALSAGFASAQDDATLSVDGEVIKTRADAPAFAENLDTVYSGWHFRTGETQVLQMDDFENPAFVFVDQGVDLFDKVEGSEGKACASCHEDVADFAGLRPTLPRVENGELVTMEDLVNECRTDRMGAEPWKYSGGQMTAVTALIGLQSRGMSINVAVDGDAASFFERGKDLYYQRVGQLDMACSNCHEDNYGVMIRADHLSQGQINGFPAYRLKNAKLNSAHGRFKGCMENIRATPFKVGGDEFKALELYLAARGNGLSVETPSVRN</sequence>
<evidence type="ECO:0000256" key="6">
    <source>
        <dbReference type="ARBA" id="ARBA00022723"/>
    </source>
</evidence>
<keyword evidence="4 14" id="KW-0349">Heme</keyword>
<dbReference type="NCBIfam" id="TIGR04484">
    <property type="entry name" value="thiosulf_SoxA"/>
    <property type="match status" value="1"/>
</dbReference>
<evidence type="ECO:0000256" key="12">
    <source>
        <dbReference type="ARBA" id="ARBA00048077"/>
    </source>
</evidence>
<keyword evidence="6 14" id="KW-0479">Metal-binding</keyword>
<dbReference type="Gene3D" id="1.10.760.10">
    <property type="entry name" value="Cytochrome c-like domain"/>
    <property type="match status" value="2"/>
</dbReference>
<feature type="binding site" description="axial binding residue" evidence="17">
    <location>
        <position position="131"/>
    </location>
    <ligand>
        <name>heme c</name>
        <dbReference type="ChEBI" id="CHEBI:61717"/>
        <label>1</label>
    </ligand>
    <ligandPart>
        <name>Fe</name>
        <dbReference type="ChEBI" id="CHEBI:18248"/>
    </ligandPart>
</feature>
<dbReference type="Pfam" id="PF21342">
    <property type="entry name" value="SoxA-TsdA_cyt-c"/>
    <property type="match status" value="1"/>
</dbReference>
<evidence type="ECO:0000256" key="8">
    <source>
        <dbReference type="ARBA" id="ARBA00022764"/>
    </source>
</evidence>
<evidence type="ECO:0000256" key="14">
    <source>
        <dbReference type="PIRNR" id="PIRNR038455"/>
    </source>
</evidence>
<keyword evidence="5 14" id="KW-0808">Transferase</keyword>
<dbReference type="PIRSF" id="PIRSF038455">
    <property type="entry name" value="SoxA"/>
    <property type="match status" value="1"/>
</dbReference>
<comment type="catalytic activity">
    <reaction evidence="13 14">
        <text>S-sulfanyl-L-cysteinyl-[SoxY protein] + thiosulfate + 2 Fe(III)-[cytochrome c] = S-(2-sulfodisulfanyl)-L-cysteinyl-[SoxY protein] + 2 Fe(II)-[cytochrome c] + 2 H(+)</text>
        <dbReference type="Rhea" id="RHEA:51224"/>
        <dbReference type="Rhea" id="RHEA-COMP:10350"/>
        <dbReference type="Rhea" id="RHEA-COMP:14399"/>
        <dbReference type="Rhea" id="RHEA-COMP:14689"/>
        <dbReference type="Rhea" id="RHEA-COMP:14690"/>
        <dbReference type="ChEBI" id="CHEBI:15378"/>
        <dbReference type="ChEBI" id="CHEBI:29033"/>
        <dbReference type="ChEBI" id="CHEBI:29034"/>
        <dbReference type="ChEBI" id="CHEBI:33542"/>
        <dbReference type="ChEBI" id="CHEBI:61963"/>
        <dbReference type="ChEBI" id="CHEBI:140664"/>
        <dbReference type="EC" id="2.8.5.2"/>
    </reaction>
</comment>